<keyword evidence="1" id="KW-0646">Protease inhibitor</keyword>
<evidence type="ECO:0000256" key="1">
    <source>
        <dbReference type="ARBA" id="ARBA00022690"/>
    </source>
</evidence>
<evidence type="ECO:0000256" key="2">
    <source>
        <dbReference type="ARBA" id="ARBA00022737"/>
    </source>
</evidence>
<name>A0A8C2WVR2_CYCLU</name>
<dbReference type="SUPFAM" id="SSF57362">
    <property type="entry name" value="BPTI-like"/>
    <property type="match status" value="1"/>
</dbReference>
<accession>A0A8C2WVR2</accession>
<keyword evidence="8" id="KW-1185">Reference proteome</keyword>
<dbReference type="Ensembl" id="ENSCLMT00005010603.1">
    <property type="protein sequence ID" value="ENSCLMP00005009782.1"/>
    <property type="gene ID" value="ENSCLMG00005005459.1"/>
</dbReference>
<evidence type="ECO:0000259" key="6">
    <source>
        <dbReference type="PROSITE" id="PS50279"/>
    </source>
</evidence>
<organism evidence="7 8">
    <name type="scientific">Cyclopterus lumpus</name>
    <name type="common">Lumpsucker</name>
    <dbReference type="NCBI Taxonomy" id="8103"/>
    <lineage>
        <taxon>Eukaryota</taxon>
        <taxon>Metazoa</taxon>
        <taxon>Chordata</taxon>
        <taxon>Craniata</taxon>
        <taxon>Vertebrata</taxon>
        <taxon>Euteleostomi</taxon>
        <taxon>Actinopterygii</taxon>
        <taxon>Neopterygii</taxon>
        <taxon>Teleostei</taxon>
        <taxon>Neoteleostei</taxon>
        <taxon>Acanthomorphata</taxon>
        <taxon>Eupercaria</taxon>
        <taxon>Perciformes</taxon>
        <taxon>Cottioidei</taxon>
        <taxon>Cottales</taxon>
        <taxon>Cyclopteridae</taxon>
        <taxon>Cyclopterus</taxon>
    </lineage>
</organism>
<dbReference type="Pfam" id="PF00014">
    <property type="entry name" value="Kunitz_BPTI"/>
    <property type="match status" value="1"/>
</dbReference>
<keyword evidence="2" id="KW-0677">Repeat</keyword>
<dbReference type="Gene3D" id="4.10.410.10">
    <property type="entry name" value="Pancreatic trypsin inhibitor Kunitz domain"/>
    <property type="match status" value="1"/>
</dbReference>
<sequence>CLLGNVVLLRHVVNRFWKNIIGSCKAARYYDNSSSMSCELFMSGGCLGNRNNFENERVCLQTCRETGRGMEYETHLHIG</sequence>
<feature type="domain" description="BPTI/Kunitz inhibitor" evidence="6">
    <location>
        <begin position="28"/>
        <end position="63"/>
    </location>
</feature>
<evidence type="ECO:0000313" key="7">
    <source>
        <dbReference type="Ensembl" id="ENSCLMP00005009782.1"/>
    </source>
</evidence>
<reference evidence="7" key="2">
    <citation type="submission" date="2025-09" db="UniProtKB">
        <authorList>
            <consortium name="Ensembl"/>
        </authorList>
    </citation>
    <scope>IDENTIFICATION</scope>
</reference>
<protein>
    <recommendedName>
        <fullName evidence="6">BPTI/Kunitz inhibitor domain-containing protein</fullName>
    </recommendedName>
</protein>
<dbReference type="AlphaFoldDB" id="A0A8C2WVR2"/>
<keyword evidence="4" id="KW-1015">Disulfide bond</keyword>
<evidence type="ECO:0000256" key="4">
    <source>
        <dbReference type="ARBA" id="ARBA00023157"/>
    </source>
</evidence>
<dbReference type="SMART" id="SM00131">
    <property type="entry name" value="KU"/>
    <property type="match status" value="1"/>
</dbReference>
<keyword evidence="5" id="KW-0325">Glycoprotein</keyword>
<evidence type="ECO:0000256" key="3">
    <source>
        <dbReference type="ARBA" id="ARBA00022900"/>
    </source>
</evidence>
<keyword evidence="3" id="KW-0722">Serine protease inhibitor</keyword>
<dbReference type="PANTHER" id="PTHR46676:SF1">
    <property type="entry name" value="PROTEIN AMBP"/>
    <property type="match status" value="1"/>
</dbReference>
<dbReference type="InterPro" id="IPR036880">
    <property type="entry name" value="Kunitz_BPTI_sf"/>
</dbReference>
<dbReference type="PANTHER" id="PTHR46676">
    <property type="entry name" value="PROTEIN AMBP"/>
    <property type="match status" value="1"/>
</dbReference>
<dbReference type="PROSITE" id="PS00280">
    <property type="entry name" value="BPTI_KUNITZ_1"/>
    <property type="match status" value="1"/>
</dbReference>
<dbReference type="Proteomes" id="UP000694565">
    <property type="component" value="Unplaced"/>
</dbReference>
<evidence type="ECO:0000256" key="5">
    <source>
        <dbReference type="ARBA" id="ARBA00023180"/>
    </source>
</evidence>
<dbReference type="InterPro" id="IPR002223">
    <property type="entry name" value="Kunitz_BPTI"/>
</dbReference>
<dbReference type="InterPro" id="IPR020901">
    <property type="entry name" value="Prtase_inh_Kunz-CS"/>
</dbReference>
<proteinExistence type="predicted"/>
<evidence type="ECO:0000313" key="8">
    <source>
        <dbReference type="Proteomes" id="UP000694565"/>
    </source>
</evidence>
<dbReference type="PROSITE" id="PS50279">
    <property type="entry name" value="BPTI_KUNITZ_2"/>
    <property type="match status" value="1"/>
</dbReference>
<reference evidence="7" key="1">
    <citation type="submission" date="2025-08" db="UniProtKB">
        <authorList>
            <consortium name="Ensembl"/>
        </authorList>
    </citation>
    <scope>IDENTIFICATION</scope>
</reference>
<dbReference type="InterPro" id="IPR029856">
    <property type="entry name" value="AMBP"/>
</dbReference>
<dbReference type="GO" id="GO:0004867">
    <property type="term" value="F:serine-type endopeptidase inhibitor activity"/>
    <property type="evidence" value="ECO:0007669"/>
    <property type="project" value="UniProtKB-KW"/>
</dbReference>